<keyword evidence="2" id="KW-1185">Reference proteome</keyword>
<dbReference type="AlphaFoldDB" id="A0A1J1HLA8"/>
<dbReference type="EMBL" id="CVRI01000003">
    <property type="protein sequence ID" value="CRK87025.1"/>
    <property type="molecule type" value="Genomic_DNA"/>
</dbReference>
<evidence type="ECO:0000313" key="2">
    <source>
        <dbReference type="Proteomes" id="UP000183832"/>
    </source>
</evidence>
<dbReference type="Proteomes" id="UP000183832">
    <property type="component" value="Unassembled WGS sequence"/>
</dbReference>
<organism evidence="1 2">
    <name type="scientific">Clunio marinus</name>
    <dbReference type="NCBI Taxonomy" id="568069"/>
    <lineage>
        <taxon>Eukaryota</taxon>
        <taxon>Metazoa</taxon>
        <taxon>Ecdysozoa</taxon>
        <taxon>Arthropoda</taxon>
        <taxon>Hexapoda</taxon>
        <taxon>Insecta</taxon>
        <taxon>Pterygota</taxon>
        <taxon>Neoptera</taxon>
        <taxon>Endopterygota</taxon>
        <taxon>Diptera</taxon>
        <taxon>Nematocera</taxon>
        <taxon>Chironomoidea</taxon>
        <taxon>Chironomidae</taxon>
        <taxon>Clunio</taxon>
    </lineage>
</organism>
<evidence type="ECO:0000313" key="1">
    <source>
        <dbReference type="EMBL" id="CRK87025.1"/>
    </source>
</evidence>
<reference evidence="1 2" key="1">
    <citation type="submission" date="2015-04" db="EMBL/GenBank/DDBJ databases">
        <authorList>
            <person name="Syromyatnikov M.Y."/>
            <person name="Popov V.N."/>
        </authorList>
    </citation>
    <scope>NUCLEOTIDE SEQUENCE [LARGE SCALE GENOMIC DNA]</scope>
</reference>
<gene>
    <name evidence="1" type="ORF">CLUMA_CG000925</name>
</gene>
<sequence>MLASLTTLEYKLKQFTFDAFLSFDTENERKILIELQDLLSLETQQQKARIKVEAVDLSIRRN</sequence>
<protein>
    <submittedName>
        <fullName evidence="1">CLUMA_CG000925, isoform A</fullName>
    </submittedName>
</protein>
<accession>A0A1J1HLA8</accession>
<proteinExistence type="predicted"/>
<name>A0A1J1HLA8_9DIPT</name>